<feature type="region of interest" description="Disordered" evidence="1">
    <location>
        <begin position="1"/>
        <end position="49"/>
    </location>
</feature>
<evidence type="ECO:0000313" key="3">
    <source>
        <dbReference type="Proteomes" id="UP001066276"/>
    </source>
</evidence>
<accession>A0AAV7SQJ4</accession>
<feature type="compositionally biased region" description="Polar residues" evidence="1">
    <location>
        <begin position="1"/>
        <end position="11"/>
    </location>
</feature>
<evidence type="ECO:0000313" key="2">
    <source>
        <dbReference type="EMBL" id="KAJ1166378.1"/>
    </source>
</evidence>
<organism evidence="2 3">
    <name type="scientific">Pleurodeles waltl</name>
    <name type="common">Iberian ribbed newt</name>
    <dbReference type="NCBI Taxonomy" id="8319"/>
    <lineage>
        <taxon>Eukaryota</taxon>
        <taxon>Metazoa</taxon>
        <taxon>Chordata</taxon>
        <taxon>Craniata</taxon>
        <taxon>Vertebrata</taxon>
        <taxon>Euteleostomi</taxon>
        <taxon>Amphibia</taxon>
        <taxon>Batrachia</taxon>
        <taxon>Caudata</taxon>
        <taxon>Salamandroidea</taxon>
        <taxon>Salamandridae</taxon>
        <taxon>Pleurodelinae</taxon>
        <taxon>Pleurodeles</taxon>
    </lineage>
</organism>
<protein>
    <submittedName>
        <fullName evidence="2">Uncharacterized protein</fullName>
    </submittedName>
</protein>
<evidence type="ECO:0000256" key="1">
    <source>
        <dbReference type="SAM" id="MobiDB-lite"/>
    </source>
</evidence>
<sequence length="79" mass="8588">MQSPETRSSQAAPPGSAPRLPPLHEPAGRSAPGPAPRPQSRPESIHQHRGVAISSICIYRARKKARQQRIMGQMSILCL</sequence>
<proteinExistence type="predicted"/>
<reference evidence="2" key="1">
    <citation type="journal article" date="2022" name="bioRxiv">
        <title>Sequencing and chromosome-scale assembly of the giantPleurodeles waltlgenome.</title>
        <authorList>
            <person name="Brown T."/>
            <person name="Elewa A."/>
            <person name="Iarovenko S."/>
            <person name="Subramanian E."/>
            <person name="Araus A.J."/>
            <person name="Petzold A."/>
            <person name="Susuki M."/>
            <person name="Suzuki K.-i.T."/>
            <person name="Hayashi T."/>
            <person name="Toyoda A."/>
            <person name="Oliveira C."/>
            <person name="Osipova E."/>
            <person name="Leigh N.D."/>
            <person name="Simon A."/>
            <person name="Yun M.H."/>
        </authorList>
    </citation>
    <scope>NUCLEOTIDE SEQUENCE</scope>
    <source>
        <strain evidence="2">20211129_DDA</strain>
        <tissue evidence="2">Liver</tissue>
    </source>
</reference>
<feature type="compositionally biased region" description="Pro residues" evidence="1">
    <location>
        <begin position="15"/>
        <end position="24"/>
    </location>
</feature>
<gene>
    <name evidence="2" type="ORF">NDU88_006782</name>
</gene>
<dbReference type="AlphaFoldDB" id="A0AAV7SQJ4"/>
<dbReference type="EMBL" id="JANPWB010000008">
    <property type="protein sequence ID" value="KAJ1166378.1"/>
    <property type="molecule type" value="Genomic_DNA"/>
</dbReference>
<comment type="caution">
    <text evidence="2">The sequence shown here is derived from an EMBL/GenBank/DDBJ whole genome shotgun (WGS) entry which is preliminary data.</text>
</comment>
<keyword evidence="3" id="KW-1185">Reference proteome</keyword>
<dbReference type="Proteomes" id="UP001066276">
    <property type="component" value="Chromosome 4_2"/>
</dbReference>
<name>A0AAV7SQJ4_PLEWA</name>